<dbReference type="InterPro" id="IPR043502">
    <property type="entry name" value="DNA/RNA_pol_sf"/>
</dbReference>
<evidence type="ECO:0000256" key="1">
    <source>
        <dbReference type="SAM" id="MobiDB-lite"/>
    </source>
</evidence>
<dbReference type="SUPFAM" id="SSF56672">
    <property type="entry name" value="DNA/RNA polymerases"/>
    <property type="match status" value="1"/>
</dbReference>
<sequence length="818" mass="92109">FMRLFGCPVTILNTLDPLEKVGEGNVQQYVLFPLWSFGSKDPQNTDGDATFEVKEPEFEVEKHESEFHVSPSSSAKTKKHDYMIKREAKGKSPIEFSTGFRNLSEEFQDFSNNSINEVNAASTPVPAVRQISTNSTNTFSAAGPSNTAVSPTHGKSSYVDPSKYSDDPNMPALEDITYSDDDEDVATQTRSMTRMVKDQGGLTHINNEDFHTYMFAGFLSQEESKRVHQALKDPSWIQAMQEELLQFKMQKVWVLVDLPNGKMAIGHTQEEGIDYKEVFAPVARIEAIRLFLAYASFMGFMVHQMDVKSTFLYGTIEEEVYVCQPLGFEDLDYPDKVYKVVKALYGLHQAPKAWYETLASYLLENGFYRGKIDQTLFIKRQKVKHKPDGILISQDKYVAKILRKFGLNDGKSASTPIDTEKPLLKDPDREDMDVHTYRSMIGSLMYLTSSRPDIMFAICACARFQVTPKASHLHAVKRNLRYLKGKPHLGLWYPKDSPFDLVAYSDSDYVGASLDRNSNIGGCQFLGCRLIFWQCKKQTVIATLSIEAEYVAVAIDAKDGIKVSVVDLTLLLSGLLLLRKKVIITEDTVREALHLDDAERIDCLPNEEIFTKLARMGYEKPSTKLTFYKAFFLDQWKFFIHTILQCMSAKRTAWNKFSSFMASVVICLVTGRKFNFLKYIFDSLVRNVDSSSKFYMYPRFLQLIIRAQVGDLSSHSIKYSSPALKQKVFSNMRGVGKGFFGVETPLFEGMLVQQQAADDVDDVVADSVPVVDVKPTPPSPTPAITPPPPQELPSTSQVASTLPLSPHQSPQQQPSSPP</sequence>
<feature type="compositionally biased region" description="Low complexity" evidence="1">
    <location>
        <begin position="802"/>
        <end position="818"/>
    </location>
</feature>
<evidence type="ECO:0000313" key="3">
    <source>
        <dbReference type="EMBL" id="GEY65402.1"/>
    </source>
</evidence>
<dbReference type="EMBL" id="BKCJ010197264">
    <property type="protein sequence ID" value="GEY65402.1"/>
    <property type="molecule type" value="Genomic_DNA"/>
</dbReference>
<comment type="caution">
    <text evidence="3">The sequence shown here is derived from an EMBL/GenBank/DDBJ whole genome shotgun (WGS) entry which is preliminary data.</text>
</comment>
<feature type="region of interest" description="Disordered" evidence="1">
    <location>
        <begin position="770"/>
        <end position="818"/>
    </location>
</feature>
<feature type="compositionally biased region" description="Polar residues" evidence="1">
    <location>
        <begin position="136"/>
        <end position="155"/>
    </location>
</feature>
<dbReference type="InterPro" id="IPR013103">
    <property type="entry name" value="RVT_2"/>
</dbReference>
<keyword evidence="3" id="KW-0695">RNA-directed DNA polymerase</keyword>
<feature type="domain" description="Reverse transcriptase Ty1/copia-type" evidence="2">
    <location>
        <begin position="263"/>
        <end position="380"/>
    </location>
</feature>
<dbReference type="GO" id="GO:0003964">
    <property type="term" value="F:RNA-directed DNA polymerase activity"/>
    <property type="evidence" value="ECO:0007669"/>
    <property type="project" value="UniProtKB-KW"/>
</dbReference>
<accession>A0A699HR44</accession>
<name>A0A699HR44_TANCI</name>
<dbReference type="PANTHER" id="PTHR11439:SF495">
    <property type="entry name" value="REVERSE TRANSCRIPTASE, RNA-DEPENDENT DNA POLYMERASE-RELATED"/>
    <property type="match status" value="1"/>
</dbReference>
<evidence type="ECO:0000259" key="2">
    <source>
        <dbReference type="Pfam" id="PF07727"/>
    </source>
</evidence>
<dbReference type="AlphaFoldDB" id="A0A699HR44"/>
<feature type="non-terminal residue" evidence="3">
    <location>
        <position position="1"/>
    </location>
</feature>
<organism evidence="3">
    <name type="scientific">Tanacetum cinerariifolium</name>
    <name type="common">Dalmatian daisy</name>
    <name type="synonym">Chrysanthemum cinerariifolium</name>
    <dbReference type="NCBI Taxonomy" id="118510"/>
    <lineage>
        <taxon>Eukaryota</taxon>
        <taxon>Viridiplantae</taxon>
        <taxon>Streptophyta</taxon>
        <taxon>Embryophyta</taxon>
        <taxon>Tracheophyta</taxon>
        <taxon>Spermatophyta</taxon>
        <taxon>Magnoliopsida</taxon>
        <taxon>eudicotyledons</taxon>
        <taxon>Gunneridae</taxon>
        <taxon>Pentapetalae</taxon>
        <taxon>asterids</taxon>
        <taxon>campanulids</taxon>
        <taxon>Asterales</taxon>
        <taxon>Asteraceae</taxon>
        <taxon>Asteroideae</taxon>
        <taxon>Anthemideae</taxon>
        <taxon>Anthemidinae</taxon>
        <taxon>Tanacetum</taxon>
    </lineage>
</organism>
<gene>
    <name evidence="3" type="ORF">Tci_437376</name>
</gene>
<reference evidence="3" key="1">
    <citation type="journal article" date="2019" name="Sci. Rep.">
        <title>Draft genome of Tanacetum cinerariifolium, the natural source of mosquito coil.</title>
        <authorList>
            <person name="Yamashiro T."/>
            <person name="Shiraishi A."/>
            <person name="Satake H."/>
            <person name="Nakayama K."/>
        </authorList>
    </citation>
    <scope>NUCLEOTIDE SEQUENCE</scope>
</reference>
<dbReference type="PANTHER" id="PTHR11439">
    <property type="entry name" value="GAG-POL-RELATED RETROTRANSPOSON"/>
    <property type="match status" value="1"/>
</dbReference>
<proteinExistence type="predicted"/>
<feature type="region of interest" description="Disordered" evidence="1">
    <location>
        <begin position="136"/>
        <end position="166"/>
    </location>
</feature>
<feature type="compositionally biased region" description="Pro residues" evidence="1">
    <location>
        <begin position="775"/>
        <end position="791"/>
    </location>
</feature>
<dbReference type="Pfam" id="PF07727">
    <property type="entry name" value="RVT_2"/>
    <property type="match status" value="1"/>
</dbReference>
<keyword evidence="3" id="KW-0808">Transferase</keyword>
<protein>
    <submittedName>
        <fullName evidence="3">Ribonuclease H-like domain, reverse transcriptase, RNA-dependent DNA polymerase</fullName>
    </submittedName>
</protein>
<keyword evidence="3" id="KW-0548">Nucleotidyltransferase</keyword>